<dbReference type="Pfam" id="PF07550">
    <property type="entry name" value="Shr-like_HID"/>
    <property type="match status" value="3"/>
</dbReference>
<feature type="compositionally biased region" description="Polar residues" evidence="1">
    <location>
        <begin position="144"/>
        <end position="155"/>
    </location>
</feature>
<feature type="domain" description="Heme-binding protein Shr-like Hb-interacting" evidence="3">
    <location>
        <begin position="1177"/>
        <end position="1266"/>
    </location>
</feature>
<dbReference type="Proteomes" id="UP000005039">
    <property type="component" value="Unassembled WGS sequence"/>
</dbReference>
<evidence type="ECO:0000256" key="1">
    <source>
        <dbReference type="SAM" id="MobiDB-lite"/>
    </source>
</evidence>
<keyword evidence="5" id="KW-1185">Reference proteome</keyword>
<dbReference type="OrthoDB" id="2009219at2"/>
<evidence type="ECO:0000313" key="5">
    <source>
        <dbReference type="Proteomes" id="UP000005039"/>
    </source>
</evidence>
<evidence type="ECO:0000256" key="2">
    <source>
        <dbReference type="SAM" id="SignalP"/>
    </source>
</evidence>
<feature type="compositionally biased region" description="Polar residues" evidence="1">
    <location>
        <begin position="191"/>
        <end position="200"/>
    </location>
</feature>
<protein>
    <submittedName>
        <fullName evidence="4">PF07550 family protein</fullName>
    </submittedName>
</protein>
<feature type="chain" id="PRO_5003633537" evidence="2">
    <location>
        <begin position="29"/>
        <end position="1520"/>
    </location>
</feature>
<comment type="caution">
    <text evidence="4">The sequence shown here is derived from an EMBL/GenBank/DDBJ whole genome shotgun (WGS) entry which is preliminary data.</text>
</comment>
<dbReference type="SUPFAM" id="SSF69360">
    <property type="entry name" value="Cell wall binding repeat"/>
    <property type="match status" value="1"/>
</dbReference>
<feature type="region of interest" description="Disordered" evidence="1">
    <location>
        <begin position="789"/>
        <end position="818"/>
    </location>
</feature>
<feature type="domain" description="Heme-binding protein Shr-like Hb-interacting" evidence="3">
    <location>
        <begin position="953"/>
        <end position="1032"/>
    </location>
</feature>
<feature type="compositionally biased region" description="Gly residues" evidence="1">
    <location>
        <begin position="167"/>
        <end position="176"/>
    </location>
</feature>
<proteinExistence type="predicted"/>
<feature type="compositionally biased region" description="Low complexity" evidence="1">
    <location>
        <begin position="758"/>
        <end position="769"/>
    </location>
</feature>
<dbReference type="Gene3D" id="2.10.270.10">
    <property type="entry name" value="Cholin Binding"/>
    <property type="match status" value="1"/>
</dbReference>
<dbReference type="RefSeq" id="WP_008753372.1">
    <property type="nucleotide sequence ID" value="NZ_AJGH01000037.1"/>
</dbReference>
<evidence type="ECO:0000259" key="3">
    <source>
        <dbReference type="Pfam" id="PF07550"/>
    </source>
</evidence>
<evidence type="ECO:0000313" key="4">
    <source>
        <dbReference type="EMBL" id="EIC96531.1"/>
    </source>
</evidence>
<feature type="compositionally biased region" description="Polar residues" evidence="1">
    <location>
        <begin position="225"/>
        <end position="235"/>
    </location>
</feature>
<dbReference type="eggNOG" id="COG3064">
    <property type="taxonomic scope" value="Bacteria"/>
</dbReference>
<feature type="compositionally biased region" description="Basic and acidic residues" evidence="1">
    <location>
        <begin position="267"/>
        <end position="285"/>
    </location>
</feature>
<reference evidence="4 5" key="1">
    <citation type="submission" date="2012-03" db="EMBL/GenBank/DDBJ databases">
        <authorList>
            <person name="Durkin A.S."/>
            <person name="McCorrison J."/>
            <person name="Torralba M."/>
            <person name="Gillis M."/>
            <person name="Methe B."/>
            <person name="Sutton G."/>
            <person name="Nelson K.E."/>
        </authorList>
    </citation>
    <scope>NUCLEOTIDE SEQUENCE [LARGE SCALE GENOMIC DNA]</scope>
    <source>
        <strain evidence="4 5">F0468</strain>
    </source>
</reference>
<dbReference type="eggNOG" id="COG5263">
    <property type="taxonomic scope" value="Bacteria"/>
</dbReference>
<accession>I0RA23</accession>
<sequence length="1520" mass="163480">MKRKLIFNVGVGALSVLMAATQVTPAFAGSWKKEQSGWSYINDNGSKAVGWTKTPSGWYYMDSSGIMKTGWVQDTDGNWYFLSTAEGGQAGKMLTGWNWIDGYCYYFNPESGGLSVNTTTPDGHKVNADGKWEKDGKVMFSQGKGLSSLNTNGANTGSSTAKKGTGTSKGGSGGSSKGSKRSGGKGSTGSVTESVNNNNAKKAESDKNAENTALSKEESKYVENKTLSTQASKNAESAALSKEESKDAENKTLSTQASKNAGNTALSKEESKDIDNKTLSTEENKNAGNAALSKEASKDADNKTLSTEVSKNAENKTSSIQESKNAENKTSGIQESKNAENKTLSIQESKNAENKTSSTEVNDNAGKNDTLSNIETNSDKFAYVNYTKNINTDFGEYVVVTFKYGTIDNYRVLVDGTDVTASMTKVDDEGHVVKWLSTVKDPSVLQIVSKADNDTQDITLAGGEKKTVTKTDVKAPKYVISNGPVTKFDYFLETYDNEGRVRKNASKTTFTLQTKKTDSAVAAVPSKYYIPVTEIDSEGNGSIKIKLQLENEEQENWFKGLNNIKLLNEDHNIVNSNLVYNTSLETKYGKVGVINIPLPQNNARSRGDYYVSVGSSNGSDRISLPISLVSNTDFKVVRDSATPNPKVGKDVRFKIVDKKENHTFGNDAGVVMYKVTLTKPDGTSTDLPKYSGWYNIGNIVHISGTDSSSGKVYTDVPGVYTATIYTKGYKTLIKKFEVLNSDGSSAKTALTDDDSKTVDTVSTPTVSKTHVGNREDSASTSVLVGGYGTGSHASSGKKTDAISGATNKSGGSGADATSGASGSMMINAYLMYDYDLLANAMVLNEIGLRSKDSDAVMKWWLEQIPEAIVGEDKSKLYKLDDFIDAKEDARLEGRALTFEEYANSSDAATRNIVGNVKNVLENGKLGTIYRYGNIVGEAAPTFEGLIQPKAESYTFITDNTDFIEKLQSVVLDGSSAALRNDSYLKQYEISADKKSITIYKNAFNEYIKPIVGNHTLSLDATGYEKITLDFTVTDTVEDVVLTDVSEKLEAGSPVVIKAVKDGDPKQGDFLSKLANVKVQGPDGMLRDVISASAGGNSSDSVYSVADGKVTLRGGLFKDEGEYTIYLQSSDRNYPVKYIKVNLSAKAEVVPPAVPEVTEAAKAPTAKSGAKTNSFFYEMLTVKFEGMDSVELEKYLKAVKEVSVNEEAYAKTSSFGFGDALEFKAHSNAIYGGKISELSVKAKSGKFNSAKYNFVVKAEGYEDLTFTLNADGTVANAATPVVPTPAPAVNPVEIEKVLPAKYNNASVYAITLKGDQNKIDEFIEKLNAVAVNGVSVSEGRISILSNDAFSVSGNVVYVKSAKFRGRADTVVLKGNGIEDLSFTTESKIATPEVSGAEVTSNFFDRYARITFDASNSDVLRAFMKEIKAGNATVTVNGITYNKGYSVGSAATYKISSNSAYGYDQYLDFSLDGFTQANNEVVITSDSFDTVRVNVEVGTSAGARRTRRDLSALTATSSNANR</sequence>
<feature type="compositionally biased region" description="Low complexity" evidence="1">
    <location>
        <begin position="156"/>
        <end position="166"/>
    </location>
</feature>
<dbReference type="PATRIC" id="fig|1095750.3.peg.715"/>
<feature type="region of interest" description="Disordered" evidence="1">
    <location>
        <begin position="142"/>
        <end position="373"/>
    </location>
</feature>
<feature type="domain" description="Heme-binding protein Shr-like Hb-interacting" evidence="3">
    <location>
        <begin position="1045"/>
        <end position="1129"/>
    </location>
</feature>
<gene>
    <name evidence="4" type="ORF">HMPREF9970_0718</name>
</gene>
<feature type="compositionally biased region" description="Basic and acidic residues" evidence="1">
    <location>
        <begin position="241"/>
        <end position="250"/>
    </location>
</feature>
<dbReference type="InterPro" id="IPR011432">
    <property type="entry name" value="Shr-like_HID"/>
</dbReference>
<feature type="signal peptide" evidence="2">
    <location>
        <begin position="1"/>
        <end position="28"/>
    </location>
</feature>
<name>I0RA23_9FIRM</name>
<feature type="compositionally biased region" description="Basic and acidic residues" evidence="1">
    <location>
        <begin position="201"/>
        <end position="223"/>
    </location>
</feature>
<feature type="region of interest" description="Disordered" evidence="1">
    <location>
        <begin position="745"/>
        <end position="775"/>
    </location>
</feature>
<dbReference type="EMBL" id="AJGH01000037">
    <property type="protein sequence ID" value="EIC96531.1"/>
    <property type="molecule type" value="Genomic_DNA"/>
</dbReference>
<organism evidence="4 5">
    <name type="scientific">Lachnoanaerobaculum saburreum F0468</name>
    <dbReference type="NCBI Taxonomy" id="1095750"/>
    <lineage>
        <taxon>Bacteria</taxon>
        <taxon>Bacillati</taxon>
        <taxon>Bacillota</taxon>
        <taxon>Clostridia</taxon>
        <taxon>Lachnospirales</taxon>
        <taxon>Lachnospiraceae</taxon>
        <taxon>Lachnoanaerobaculum</taxon>
    </lineage>
</organism>
<feature type="compositionally biased region" description="Polar residues" evidence="1">
    <location>
        <begin position="303"/>
        <end position="373"/>
    </location>
</feature>
<keyword evidence="2" id="KW-0732">Signal</keyword>
<feature type="compositionally biased region" description="Polar residues" evidence="1">
    <location>
        <begin position="251"/>
        <end position="266"/>
    </location>
</feature>